<evidence type="ECO:0000313" key="16">
    <source>
        <dbReference type="Proteomes" id="UP001175271"/>
    </source>
</evidence>
<evidence type="ECO:0000256" key="4">
    <source>
        <dbReference type="ARBA" id="ARBA00022771"/>
    </source>
</evidence>
<dbReference type="GO" id="GO:0005634">
    <property type="term" value="C:nucleus"/>
    <property type="evidence" value="ECO:0007669"/>
    <property type="project" value="UniProtKB-SubCell"/>
</dbReference>
<accession>A0AA39H2M4</accession>
<dbReference type="GO" id="GO:0008270">
    <property type="term" value="F:zinc ion binding"/>
    <property type="evidence" value="ECO:0007669"/>
    <property type="project" value="UniProtKB-KW"/>
</dbReference>
<evidence type="ECO:0000256" key="1">
    <source>
        <dbReference type="ARBA" id="ARBA00004123"/>
    </source>
</evidence>
<dbReference type="PROSITE" id="PS00031">
    <property type="entry name" value="NUCLEAR_REC_DBD_1"/>
    <property type="match status" value="1"/>
</dbReference>
<evidence type="ECO:0000256" key="12">
    <source>
        <dbReference type="SAM" id="MobiDB-lite"/>
    </source>
</evidence>
<gene>
    <name evidence="15" type="ORF">QR680_002417</name>
</gene>
<dbReference type="GO" id="GO:0000978">
    <property type="term" value="F:RNA polymerase II cis-regulatory region sequence-specific DNA binding"/>
    <property type="evidence" value="ECO:0007669"/>
    <property type="project" value="InterPro"/>
</dbReference>
<keyword evidence="10 11" id="KW-0539">Nucleus</keyword>
<comment type="subcellular location">
    <subcellularLocation>
        <location evidence="1 11">Nucleus</location>
    </subcellularLocation>
</comment>
<dbReference type="InterPro" id="IPR001628">
    <property type="entry name" value="Znf_hrmn_rcpt"/>
</dbReference>
<dbReference type="PROSITE" id="PS51843">
    <property type="entry name" value="NR_LBD"/>
    <property type="match status" value="1"/>
</dbReference>
<evidence type="ECO:0000256" key="11">
    <source>
        <dbReference type="RuleBase" id="RU004334"/>
    </source>
</evidence>
<feature type="region of interest" description="Disordered" evidence="12">
    <location>
        <begin position="33"/>
        <end position="62"/>
    </location>
</feature>
<comment type="similarity">
    <text evidence="2 11">Belongs to the nuclear hormone receptor family.</text>
</comment>
<dbReference type="PANTHER" id="PTHR47630">
    <property type="entry name" value="NUCLEAR HORMONE RECEPTOR FAMILY-RELATED-RELATED"/>
    <property type="match status" value="1"/>
</dbReference>
<dbReference type="PROSITE" id="PS51030">
    <property type="entry name" value="NUCLEAR_REC_DBD_2"/>
    <property type="match status" value="1"/>
</dbReference>
<dbReference type="SMART" id="SM00430">
    <property type="entry name" value="HOLI"/>
    <property type="match status" value="1"/>
</dbReference>
<dbReference type="PANTHER" id="PTHR47630:SF6">
    <property type="entry name" value="NUCLEAR HORMONE RECEPTOR FAMILY"/>
    <property type="match status" value="1"/>
</dbReference>
<dbReference type="Pfam" id="PF00104">
    <property type="entry name" value="Hormone_recep"/>
    <property type="match status" value="1"/>
</dbReference>
<dbReference type="CDD" id="cd06157">
    <property type="entry name" value="NR_LBD"/>
    <property type="match status" value="1"/>
</dbReference>
<feature type="domain" description="NR LBD" evidence="14">
    <location>
        <begin position="208"/>
        <end position="447"/>
    </location>
</feature>
<dbReference type="Pfam" id="PF00105">
    <property type="entry name" value="zf-C4"/>
    <property type="match status" value="1"/>
</dbReference>
<keyword evidence="8 11" id="KW-0804">Transcription</keyword>
<dbReference type="CDD" id="cd06960">
    <property type="entry name" value="NR_DBD_HNF4A"/>
    <property type="match status" value="1"/>
</dbReference>
<dbReference type="InterPro" id="IPR052499">
    <property type="entry name" value="C.elegans_NHRs"/>
</dbReference>
<evidence type="ECO:0000259" key="14">
    <source>
        <dbReference type="PROSITE" id="PS51843"/>
    </source>
</evidence>
<keyword evidence="9 11" id="KW-0675">Receptor</keyword>
<evidence type="ECO:0000256" key="8">
    <source>
        <dbReference type="ARBA" id="ARBA00023163"/>
    </source>
</evidence>
<dbReference type="InterPro" id="IPR035500">
    <property type="entry name" value="NHR-like_dom_sf"/>
</dbReference>
<keyword evidence="16" id="KW-1185">Reference proteome</keyword>
<dbReference type="SMART" id="SM00399">
    <property type="entry name" value="ZnF_C4"/>
    <property type="match status" value="1"/>
</dbReference>
<evidence type="ECO:0000256" key="5">
    <source>
        <dbReference type="ARBA" id="ARBA00022833"/>
    </source>
</evidence>
<dbReference type="Proteomes" id="UP001175271">
    <property type="component" value="Unassembled WGS sequence"/>
</dbReference>
<evidence type="ECO:0000256" key="2">
    <source>
        <dbReference type="ARBA" id="ARBA00005993"/>
    </source>
</evidence>
<dbReference type="InterPro" id="IPR000536">
    <property type="entry name" value="Nucl_hrmn_rcpt_lig-bd"/>
</dbReference>
<evidence type="ECO:0000256" key="7">
    <source>
        <dbReference type="ARBA" id="ARBA00023125"/>
    </source>
</evidence>
<protein>
    <recommendedName>
        <fullName evidence="17">Nuclear receptor domain-containing protein</fullName>
    </recommendedName>
</protein>
<sequence length="465" mass="51775">MSDVGSSGVDLLQAAGLLTVNYTVDGMLGGGSIKSASSSPSPQPASSPQPTGSSGSTPQKSPKTSVANQACVGCGSTTSIRVHYGAASCHGCKAFFRRSVFDGRNYRCHAKGNCDINNESRNRCRACRFRKCTLGGMNPKHVREERNKDRPIKVEGSDASSNDGVDIEQRNADLAFAAYILTIDRNCELINDHNVSSEDTNIIEKWGRDVSLKCGLQNPQLVTKRTPLNWRCERIMQDDDLYAAWYRNFVLLADWCMSIPCFKMLSQEDQTVLFRKNFMMFGWLHFAFKIKNNGDWIGLPIGNGSYIPYSDEGLEQMEVKWARTYGVICKKLVDMVAKPLKELDMDESEYCLTKTLALFQHDSSLSANGALVSKTMRDRIITVLTRYMETRFPHMNAFERSSRLANITLLFPSLMHIGQIETDVMSTMGVLDSLNLSGIPMELNGSMHRTNLEALFNAQSLSGQR</sequence>
<dbReference type="InterPro" id="IPR049636">
    <property type="entry name" value="HNF4-like_DBD"/>
</dbReference>
<keyword evidence="5 11" id="KW-0862">Zinc</keyword>
<evidence type="ECO:0000256" key="3">
    <source>
        <dbReference type="ARBA" id="ARBA00022723"/>
    </source>
</evidence>
<evidence type="ECO:0000313" key="15">
    <source>
        <dbReference type="EMBL" id="KAK0398076.1"/>
    </source>
</evidence>
<keyword evidence="3 11" id="KW-0479">Metal-binding</keyword>
<keyword evidence="4 11" id="KW-0863">Zinc-finger</keyword>
<dbReference type="SUPFAM" id="SSF48508">
    <property type="entry name" value="Nuclear receptor ligand-binding domain"/>
    <property type="match status" value="1"/>
</dbReference>
<dbReference type="AlphaFoldDB" id="A0AA39H2M4"/>
<keyword evidence="6 11" id="KW-0805">Transcription regulation</keyword>
<evidence type="ECO:0000256" key="10">
    <source>
        <dbReference type="ARBA" id="ARBA00023242"/>
    </source>
</evidence>
<keyword evidence="7 11" id="KW-0238">DNA-binding</keyword>
<dbReference type="EMBL" id="JAUCMV010000005">
    <property type="protein sequence ID" value="KAK0398076.1"/>
    <property type="molecule type" value="Genomic_DNA"/>
</dbReference>
<evidence type="ECO:0000259" key="13">
    <source>
        <dbReference type="PROSITE" id="PS51030"/>
    </source>
</evidence>
<dbReference type="PRINTS" id="PR00047">
    <property type="entry name" value="STROIDFINGER"/>
</dbReference>
<organism evidence="15 16">
    <name type="scientific">Steinernema hermaphroditum</name>
    <dbReference type="NCBI Taxonomy" id="289476"/>
    <lineage>
        <taxon>Eukaryota</taxon>
        <taxon>Metazoa</taxon>
        <taxon>Ecdysozoa</taxon>
        <taxon>Nematoda</taxon>
        <taxon>Chromadorea</taxon>
        <taxon>Rhabditida</taxon>
        <taxon>Tylenchina</taxon>
        <taxon>Panagrolaimomorpha</taxon>
        <taxon>Strongyloidoidea</taxon>
        <taxon>Steinernematidae</taxon>
        <taxon>Steinernema</taxon>
    </lineage>
</organism>
<dbReference type="InterPro" id="IPR013088">
    <property type="entry name" value="Znf_NHR/GATA"/>
</dbReference>
<feature type="domain" description="Nuclear receptor" evidence="13">
    <location>
        <begin position="68"/>
        <end position="144"/>
    </location>
</feature>
<dbReference type="Gene3D" id="1.10.565.10">
    <property type="entry name" value="Retinoid X Receptor"/>
    <property type="match status" value="1"/>
</dbReference>
<dbReference type="Gene3D" id="3.30.50.10">
    <property type="entry name" value="Erythroid Transcription Factor GATA-1, subunit A"/>
    <property type="match status" value="1"/>
</dbReference>
<name>A0AA39H2M4_9BILA</name>
<dbReference type="FunFam" id="3.30.50.10:FF:000030">
    <property type="entry name" value="Nuclear Hormone Receptor family"/>
    <property type="match status" value="1"/>
</dbReference>
<evidence type="ECO:0000256" key="6">
    <source>
        <dbReference type="ARBA" id="ARBA00023015"/>
    </source>
</evidence>
<evidence type="ECO:0008006" key="17">
    <source>
        <dbReference type="Google" id="ProtNLM"/>
    </source>
</evidence>
<dbReference type="SUPFAM" id="SSF57716">
    <property type="entry name" value="Glucocorticoid receptor-like (DNA-binding domain)"/>
    <property type="match status" value="1"/>
</dbReference>
<reference evidence="15" key="1">
    <citation type="submission" date="2023-06" db="EMBL/GenBank/DDBJ databases">
        <title>Genomic analysis of the entomopathogenic nematode Steinernema hermaphroditum.</title>
        <authorList>
            <person name="Schwarz E.M."/>
            <person name="Heppert J.K."/>
            <person name="Baniya A."/>
            <person name="Schwartz H.T."/>
            <person name="Tan C.-H."/>
            <person name="Antoshechkin I."/>
            <person name="Sternberg P.W."/>
            <person name="Goodrich-Blair H."/>
            <person name="Dillman A.R."/>
        </authorList>
    </citation>
    <scope>NUCLEOTIDE SEQUENCE</scope>
    <source>
        <strain evidence="15">PS9179</strain>
        <tissue evidence="15">Whole animal</tissue>
    </source>
</reference>
<comment type="caution">
    <text evidence="15">The sequence shown here is derived from an EMBL/GenBank/DDBJ whole genome shotgun (WGS) entry which is preliminary data.</text>
</comment>
<dbReference type="GO" id="GO:0003700">
    <property type="term" value="F:DNA-binding transcription factor activity"/>
    <property type="evidence" value="ECO:0007669"/>
    <property type="project" value="InterPro"/>
</dbReference>
<feature type="compositionally biased region" description="Low complexity" evidence="12">
    <location>
        <begin position="48"/>
        <end position="58"/>
    </location>
</feature>
<evidence type="ECO:0000256" key="9">
    <source>
        <dbReference type="ARBA" id="ARBA00023170"/>
    </source>
</evidence>
<proteinExistence type="inferred from homology"/>